<dbReference type="PROSITE" id="PS00929">
    <property type="entry name" value="PIR_REPEAT_1"/>
    <property type="match status" value="1"/>
</dbReference>
<dbReference type="PANTHER" id="PTHR31002">
    <property type="entry name" value="SERIPAUPERIN"/>
    <property type="match status" value="1"/>
</dbReference>
<dbReference type="InParanoid" id="I2H9Y0"/>
<dbReference type="InterPro" id="IPR000420">
    <property type="entry name" value="Yeast_PIR_rpt"/>
</dbReference>
<dbReference type="GeneID" id="14498364"/>
<dbReference type="GO" id="GO:0000324">
    <property type="term" value="C:fungal-type vacuole"/>
    <property type="evidence" value="ECO:0007669"/>
    <property type="project" value="TreeGrafter"/>
</dbReference>
<dbReference type="GO" id="GO:0009277">
    <property type="term" value="C:fungal-type cell wall"/>
    <property type="evidence" value="ECO:0007669"/>
    <property type="project" value="TreeGrafter"/>
</dbReference>
<dbReference type="EMBL" id="HE806325">
    <property type="protein sequence ID" value="CCH63182.1"/>
    <property type="molecule type" value="Genomic_DNA"/>
</dbReference>
<proteinExistence type="predicted"/>
<feature type="region of interest" description="Disordered" evidence="3">
    <location>
        <begin position="104"/>
        <end position="201"/>
    </location>
</feature>
<dbReference type="PROSITE" id="PS50256">
    <property type="entry name" value="PIR_REPEAT_2"/>
    <property type="match status" value="1"/>
</dbReference>
<keyword evidence="2 4" id="KW-0732">Signal</keyword>
<feature type="compositionally biased region" description="Low complexity" evidence="3">
    <location>
        <begin position="174"/>
        <end position="196"/>
    </location>
</feature>
<dbReference type="Proteomes" id="UP000002866">
    <property type="component" value="Chromosome 10"/>
</dbReference>
<feature type="signal peptide" evidence="4">
    <location>
        <begin position="1"/>
        <end position="19"/>
    </location>
</feature>
<dbReference type="InterPro" id="IPR000992">
    <property type="entry name" value="SRP1_TIP1"/>
</dbReference>
<dbReference type="InterPro" id="IPR050788">
    <property type="entry name" value="Yeast_SRP1/TIP1_CWP"/>
</dbReference>
<organism evidence="5 6">
    <name type="scientific">Henningerozyma blattae (strain ATCC 34711 / CBS 6284 / DSM 70876 / NBRC 10599 / NRRL Y-10934 / UCD 77-7)</name>
    <name type="common">Yeast</name>
    <name type="synonym">Tetrapisispora blattae</name>
    <dbReference type="NCBI Taxonomy" id="1071380"/>
    <lineage>
        <taxon>Eukaryota</taxon>
        <taxon>Fungi</taxon>
        <taxon>Dikarya</taxon>
        <taxon>Ascomycota</taxon>
        <taxon>Saccharomycotina</taxon>
        <taxon>Saccharomycetes</taxon>
        <taxon>Saccharomycetales</taxon>
        <taxon>Saccharomycetaceae</taxon>
        <taxon>Henningerozyma</taxon>
    </lineage>
</organism>
<evidence type="ECO:0000256" key="3">
    <source>
        <dbReference type="SAM" id="MobiDB-lite"/>
    </source>
</evidence>
<dbReference type="FunCoup" id="I2H9Y0">
    <property type="interactions" value="74"/>
</dbReference>
<evidence type="ECO:0000256" key="1">
    <source>
        <dbReference type="ARBA" id="ARBA00004196"/>
    </source>
</evidence>
<dbReference type="eggNOG" id="ENOG502SVWI">
    <property type="taxonomic scope" value="Eukaryota"/>
</dbReference>
<feature type="chain" id="PRO_5003660367" description="Temperature shock-inducible protein 1" evidence="4">
    <location>
        <begin position="20"/>
        <end position="239"/>
    </location>
</feature>
<reference evidence="5 6" key="1">
    <citation type="journal article" date="2011" name="Proc. Natl. Acad. Sci. U.S.A.">
        <title>Evolutionary erosion of yeast sex chromosomes by mating-type switching accidents.</title>
        <authorList>
            <person name="Gordon J.L."/>
            <person name="Armisen D."/>
            <person name="Proux-Wera E."/>
            <person name="Oheigeartaigh S.S."/>
            <person name="Byrne K.P."/>
            <person name="Wolfe K.H."/>
        </authorList>
    </citation>
    <scope>NUCLEOTIDE SEQUENCE [LARGE SCALE GENOMIC DNA]</scope>
    <source>
        <strain evidence="6">ATCC 34711 / CBS 6284 / DSM 70876 / NBRC 10599 / NRRL Y-10934 / UCD 77-7</strain>
    </source>
</reference>
<dbReference type="OMA" id="ISALPWY"/>
<dbReference type="KEGG" id="tbl:TBLA_0J01865"/>
<dbReference type="PROSITE" id="PS00724">
    <property type="entry name" value="SRP1_TIP1"/>
    <property type="match status" value="1"/>
</dbReference>
<protein>
    <recommendedName>
        <fullName evidence="7">Temperature shock-inducible protein 1</fullName>
    </recommendedName>
</protein>
<dbReference type="AlphaFoldDB" id="I2H9Y0"/>
<dbReference type="HOGENOM" id="CLU_071083_0_0_1"/>
<feature type="compositionally biased region" description="Polar residues" evidence="3">
    <location>
        <begin position="116"/>
        <end position="125"/>
    </location>
</feature>
<sequence>MSFAKFFVAAAAIASTAFAVSESDAAEINVVVQDINDHLTDYAGLVGNPDITIPDSVMKVYAAYASGNKDYTTMYDQLDMNQVNSLISALPWYSSRLEPQLATINGGKAAEASSKAPETTSTKAPETSSKAPETTKTESKTESSKAPETTKTESKTESSKAPETTKTESKTESKASTTKAETTSKATTQATSAKSSVDAVSQITDGQIQATISQQTSNGAGKVAAGMGAGVLAVAAMLI</sequence>
<comment type="subcellular location">
    <subcellularLocation>
        <location evidence="1">Cell envelope</location>
    </subcellularLocation>
</comment>
<evidence type="ECO:0000256" key="2">
    <source>
        <dbReference type="ARBA" id="ARBA00022729"/>
    </source>
</evidence>
<dbReference type="GO" id="GO:0005199">
    <property type="term" value="F:structural constituent of cell wall"/>
    <property type="evidence" value="ECO:0007669"/>
    <property type="project" value="InterPro"/>
</dbReference>
<evidence type="ECO:0000256" key="4">
    <source>
        <dbReference type="SAM" id="SignalP"/>
    </source>
</evidence>
<accession>I2H9Y0</accession>
<dbReference type="Pfam" id="PF00399">
    <property type="entry name" value="PIR"/>
    <property type="match status" value="1"/>
</dbReference>
<dbReference type="PANTHER" id="PTHR31002:SF34">
    <property type="entry name" value="CELL WALL PROTEIN CWP1-RELATED"/>
    <property type="match status" value="1"/>
</dbReference>
<dbReference type="Pfam" id="PF00660">
    <property type="entry name" value="SRP1_TIP1"/>
    <property type="match status" value="1"/>
</dbReference>
<feature type="compositionally biased region" description="Basic and acidic residues" evidence="3">
    <location>
        <begin position="133"/>
        <end position="173"/>
    </location>
</feature>
<name>I2H9Y0_HENB6</name>
<evidence type="ECO:0008006" key="7">
    <source>
        <dbReference type="Google" id="ProtNLM"/>
    </source>
</evidence>
<keyword evidence="6" id="KW-1185">Reference proteome</keyword>
<dbReference type="OrthoDB" id="4069694at2759"/>
<evidence type="ECO:0000313" key="6">
    <source>
        <dbReference type="Proteomes" id="UP000002866"/>
    </source>
</evidence>
<gene>
    <name evidence="5" type="primary">TBLA0J01865</name>
    <name evidence="5" type="ORF">TBLA_0J01865</name>
</gene>
<dbReference type="STRING" id="1071380.I2H9Y0"/>
<dbReference type="GO" id="GO:0031505">
    <property type="term" value="P:fungal-type cell wall organization"/>
    <property type="evidence" value="ECO:0007669"/>
    <property type="project" value="TreeGrafter"/>
</dbReference>
<dbReference type="RefSeq" id="XP_004182701.1">
    <property type="nucleotide sequence ID" value="XM_004182653.1"/>
</dbReference>
<evidence type="ECO:0000313" key="5">
    <source>
        <dbReference type="EMBL" id="CCH63182.1"/>
    </source>
</evidence>